<dbReference type="Gene3D" id="1.10.150.20">
    <property type="entry name" value="5' to 3' exonuclease, C-terminal subdomain"/>
    <property type="match status" value="1"/>
</dbReference>
<evidence type="ECO:0000256" key="8">
    <source>
        <dbReference type="ARBA" id="ARBA00022763"/>
    </source>
</evidence>
<feature type="region of interest" description="Disordered" evidence="15">
    <location>
        <begin position="458"/>
        <end position="479"/>
    </location>
</feature>
<comment type="function">
    <text evidence="13">Deoxycytidyl transferase involved in DNA repair. Transfers a dCMP residue from dCTP to the 3'-end of a DNA primer in a template-dependent reaction. May assist in the first step in the bypass of abasic lesions by the insertion of a nucleotide opposite the lesion. Required for normal induction of mutations by physical and chemical agents.</text>
</comment>
<feature type="region of interest" description="Disordered" evidence="15">
    <location>
        <begin position="424"/>
        <end position="444"/>
    </location>
</feature>
<dbReference type="InterPro" id="IPR001357">
    <property type="entry name" value="BRCT_dom"/>
</dbReference>
<sequence>MSRDGWMRKRANGGYMAAKVSKLDEQFRLDAPREKQKEGACSSIFTGVAIFVNGYTDPSADELRRLMMLHGGQFHVYYSRSKTTHIIATNLPNSKIQELKGEKVIRPEWITDSIKAGHLLPYLQYQLYGKHKGPLFPGMTLRQTSEIPGPSHGVLQSSTHLKLNLPQCKIKPPVLNHKKSLCSAQSTPIPVHIPNQSRPQPESIQHSSPARFVNPEPSHSASGHLITDPSHRSPLANEKRLKPPPPTYQEAIKATESHLFPKQLQAPLQVDMISEKTLSPASRSLSHSPVRLNGSHHNAFTSDSASLSTNNVTFKSEPPMDESSSSSSNLISEFYSHSRLHQISTWRSGFSEYVNELHSKRKGAGGASLPGKERLRKSAAQRSIDTKAGDLGSQVSVKSCILHVDMDCFFVSVGIRNRPDLKGKPVAVTSNRGQGRGPVRPGANPQLEMEYYQKKYTHPQAEDEIHTTPSQESPDSRTNGVEQDAVALSMAEIASCSYEARQAGVRNGMFFGKAKQLCPALQSVPYDFEAYKEVALNMYETLASYTHDIEALSCDEVLIDGSALLAEVGASPEDLAKAVRADIKEKTGCCASVGMGSNILLARLATRKAKPDGQYFLKSEEVDDFIRDLPVTSLPGVGPVMGRKLALMGVRSCGDLQQVSLSKLQKKFGPRTGQTLFRFCRGLDDRPVRYEKERKSVSAEMNYNIRFTRVDETECFLTNLSMEVQKRLQEAGLRGRRVTLKVMVRKIGAPLEPAKYGGHGICDHLAKTVMLAQSTDSGQLIAAAVIKLFHAMKVEVQDLRGVGIQVQLLEGHQSATQDCRGLRGRSIKEMLLGQASSARSTNRDAADALQEKTTSSTTVPTANSAPYPLSPAEPVPGTSKEQPACRQTPKHSRTRLNFSIEVPSPSQVDRSVLEALPAELREQVEQSWTRRDGRPNKSSPPRPPLATVPALNYPPVGTLVLQIPNQPESPGIVLELPNFSQVDPDVFAALPKELQEELKAAYSRATGIHPQQKNPLLQLKQSGAGIGSGRVKLCYKRKNAVSPLKKGASPLKKRPTTNSPAKSLPPTGKSQEPINNRKTENGPSTSVSKPEIPPAVVKLAARPPPALAGACDLTDIKTLLREWVTTITEPMEEDILQVVKYCTDLIEDKDLEKLDLTMKYMKRLMQQSVESVWSMAFDFILDNVQVVLQQTYGSTLKIA</sequence>
<dbReference type="FunFam" id="1.20.58.1280:FF:000001">
    <property type="entry name" value="DNA repair protein REV1"/>
    <property type="match status" value="1"/>
</dbReference>
<feature type="binding site" evidence="14">
    <location>
        <position position="555"/>
    </location>
    <ligand>
        <name>Mg(2+)</name>
        <dbReference type="ChEBI" id="CHEBI:18420"/>
        <label>1</label>
    </ligand>
</feature>
<dbReference type="Gene3D" id="3.30.70.270">
    <property type="match status" value="2"/>
</dbReference>
<dbReference type="Proteomes" id="UP000265100">
    <property type="component" value="Chromosome 16"/>
</dbReference>
<feature type="region of interest" description="Disordered" evidence="15">
    <location>
        <begin position="834"/>
        <end position="909"/>
    </location>
</feature>
<feature type="compositionally biased region" description="Basic and acidic residues" evidence="15">
    <location>
        <begin position="841"/>
        <end position="850"/>
    </location>
</feature>
<dbReference type="InterPro" id="IPR001126">
    <property type="entry name" value="UmuC"/>
</dbReference>
<dbReference type="CDD" id="cd12145">
    <property type="entry name" value="Rev1_C"/>
    <property type="match status" value="1"/>
</dbReference>
<keyword evidence="6 13" id="KW-0548">Nucleotidyltransferase</keyword>
<dbReference type="InterPro" id="IPR031991">
    <property type="entry name" value="Rev1_C"/>
</dbReference>
<feature type="domain" description="BRCT" evidence="16">
    <location>
        <begin position="40"/>
        <end position="127"/>
    </location>
</feature>
<dbReference type="PROSITE" id="PS50173">
    <property type="entry name" value="UMUC"/>
    <property type="match status" value="1"/>
</dbReference>
<organism evidence="18 19">
    <name type="scientific">Astatotilapia calliptera</name>
    <name type="common">Eastern happy</name>
    <name type="synonym">Chromis callipterus</name>
    <dbReference type="NCBI Taxonomy" id="8154"/>
    <lineage>
        <taxon>Eukaryota</taxon>
        <taxon>Metazoa</taxon>
        <taxon>Chordata</taxon>
        <taxon>Craniata</taxon>
        <taxon>Vertebrata</taxon>
        <taxon>Euteleostomi</taxon>
        <taxon>Actinopterygii</taxon>
        <taxon>Neopterygii</taxon>
        <taxon>Teleostei</taxon>
        <taxon>Neoteleostei</taxon>
        <taxon>Acanthomorphata</taxon>
        <taxon>Ovalentaria</taxon>
        <taxon>Cichlomorphae</taxon>
        <taxon>Cichliformes</taxon>
        <taxon>Cichlidae</taxon>
        <taxon>African cichlids</taxon>
        <taxon>Pseudocrenilabrinae</taxon>
        <taxon>Haplochromini</taxon>
        <taxon>Astatotilapia</taxon>
    </lineage>
</organism>
<evidence type="ECO:0000256" key="7">
    <source>
        <dbReference type="ARBA" id="ARBA00022723"/>
    </source>
</evidence>
<dbReference type="InterPro" id="IPR017961">
    <property type="entry name" value="DNA_pol_Y-fam_little_finger"/>
</dbReference>
<feature type="binding site" evidence="14">
    <location>
        <position position="556"/>
    </location>
    <ligand>
        <name>Mg(2+)</name>
        <dbReference type="ChEBI" id="CHEBI:18420"/>
        <label>1</label>
    </ligand>
</feature>
<dbReference type="GO" id="GO:0017125">
    <property type="term" value="F:deoxycytidyl transferase activity"/>
    <property type="evidence" value="ECO:0007669"/>
    <property type="project" value="TreeGrafter"/>
</dbReference>
<dbReference type="Gene3D" id="6.10.250.1630">
    <property type="match status" value="2"/>
</dbReference>
<feature type="binding site" evidence="14">
    <location>
        <position position="405"/>
    </location>
    <ligand>
        <name>Mg(2+)</name>
        <dbReference type="ChEBI" id="CHEBI:18420"/>
        <label>1</label>
    </ligand>
</feature>
<dbReference type="GO" id="GO:0042276">
    <property type="term" value="P:error-prone translesion synthesis"/>
    <property type="evidence" value="ECO:0007669"/>
    <property type="project" value="InterPro"/>
</dbReference>
<dbReference type="InterPro" id="IPR012112">
    <property type="entry name" value="REV1"/>
</dbReference>
<feature type="region of interest" description="Disordered" evidence="15">
    <location>
        <begin position="1044"/>
        <end position="1091"/>
    </location>
</feature>
<dbReference type="Pfam" id="PF16727">
    <property type="entry name" value="REV1_C"/>
    <property type="match status" value="1"/>
</dbReference>
<dbReference type="GO" id="GO:0003887">
    <property type="term" value="F:DNA-directed DNA polymerase activity"/>
    <property type="evidence" value="ECO:0007669"/>
    <property type="project" value="InterPro"/>
</dbReference>
<protein>
    <recommendedName>
        <fullName evidence="3 13">DNA repair protein REV1</fullName>
        <ecNumber evidence="13">2.7.7.-</ecNumber>
    </recommendedName>
</protein>
<dbReference type="GeneTree" id="ENSGT00940000156374"/>
<evidence type="ECO:0000256" key="11">
    <source>
        <dbReference type="ARBA" id="ARBA00023204"/>
    </source>
</evidence>
<keyword evidence="5 13" id="KW-0808">Transferase</keyword>
<evidence type="ECO:0000259" key="17">
    <source>
        <dbReference type="PROSITE" id="PS50173"/>
    </source>
</evidence>
<dbReference type="InterPro" id="IPR036775">
    <property type="entry name" value="DNA_pol_Y-fam_lit_finger_sf"/>
</dbReference>
<evidence type="ECO:0000313" key="19">
    <source>
        <dbReference type="Proteomes" id="UP000265100"/>
    </source>
</evidence>
<evidence type="ECO:0000256" key="6">
    <source>
        <dbReference type="ARBA" id="ARBA00022695"/>
    </source>
</evidence>
<dbReference type="Gene3D" id="3.30.1490.100">
    <property type="entry name" value="DNA polymerase, Y-family, little finger domain"/>
    <property type="match status" value="1"/>
</dbReference>
<keyword evidence="11 13" id="KW-0234">DNA repair</keyword>
<dbReference type="GO" id="GO:0003684">
    <property type="term" value="F:damaged DNA binding"/>
    <property type="evidence" value="ECO:0007669"/>
    <property type="project" value="UniProtKB-UniRule"/>
</dbReference>
<evidence type="ECO:0000256" key="3">
    <source>
        <dbReference type="ARBA" id="ARBA00020399"/>
    </source>
</evidence>
<keyword evidence="4 13" id="KW-0237">DNA synthesis</keyword>
<accession>A0AAX7TFF4</accession>
<dbReference type="FunFam" id="3.30.1490.100:FF:000001">
    <property type="entry name" value="DNA repair protein REV1"/>
    <property type="match status" value="1"/>
</dbReference>
<dbReference type="InterPro" id="IPR038401">
    <property type="entry name" value="Rev1_C_sf"/>
</dbReference>
<evidence type="ECO:0000256" key="1">
    <source>
        <dbReference type="ARBA" id="ARBA00004123"/>
    </source>
</evidence>
<reference evidence="19" key="2">
    <citation type="submission" date="2023-03" db="EMBL/GenBank/DDBJ databases">
        <authorList>
            <consortium name="Wellcome Sanger Institute Data Sharing"/>
        </authorList>
    </citation>
    <scope>NUCLEOTIDE SEQUENCE [LARGE SCALE GENOMIC DNA]</scope>
</reference>
<keyword evidence="9 14" id="KW-0460">Magnesium</keyword>
<evidence type="ECO:0000256" key="14">
    <source>
        <dbReference type="PIRSR" id="PIRSR036573-2"/>
    </source>
</evidence>
<keyword evidence="10 13" id="KW-0238">DNA-binding</keyword>
<comment type="similarity">
    <text evidence="2 13">Belongs to the DNA polymerase type-Y family.</text>
</comment>
<dbReference type="SMART" id="SM00292">
    <property type="entry name" value="BRCT"/>
    <property type="match status" value="1"/>
</dbReference>
<evidence type="ECO:0000256" key="5">
    <source>
        <dbReference type="ARBA" id="ARBA00022679"/>
    </source>
</evidence>
<evidence type="ECO:0000256" key="10">
    <source>
        <dbReference type="ARBA" id="ARBA00023125"/>
    </source>
</evidence>
<dbReference type="InterPro" id="IPR036420">
    <property type="entry name" value="BRCT_dom_sf"/>
</dbReference>
<dbReference type="InterPro" id="IPR025527">
    <property type="entry name" value="HUWE1/Rev1_UBM"/>
</dbReference>
<feature type="compositionally biased region" description="Polar residues" evidence="15">
    <location>
        <begin position="187"/>
        <end position="208"/>
    </location>
</feature>
<evidence type="ECO:0000313" key="18">
    <source>
        <dbReference type="Ensembl" id="ENSACLP00000055352.1"/>
    </source>
</evidence>
<keyword evidence="12 13" id="KW-0539">Nucleus</keyword>
<dbReference type="AlphaFoldDB" id="A0AAX7TFF4"/>
<dbReference type="CDD" id="cd01701">
    <property type="entry name" value="PolY_Rev1"/>
    <property type="match status" value="1"/>
</dbReference>
<dbReference type="InterPro" id="IPR043502">
    <property type="entry name" value="DNA/RNA_pol_sf"/>
</dbReference>
<keyword evidence="7 14" id="KW-0479">Metal-binding</keyword>
<dbReference type="Gene3D" id="3.40.1170.60">
    <property type="match status" value="1"/>
</dbReference>
<dbReference type="InterPro" id="IPR047346">
    <property type="entry name" value="Rev1_UBM1/2"/>
</dbReference>
<dbReference type="PANTHER" id="PTHR45990:SF1">
    <property type="entry name" value="DNA REPAIR PROTEIN REV1"/>
    <property type="match status" value="1"/>
</dbReference>
<evidence type="ECO:0000256" key="4">
    <source>
        <dbReference type="ARBA" id="ARBA00022634"/>
    </source>
</evidence>
<comment type="subcellular location">
    <subcellularLocation>
        <location evidence="1 13">Nucleus</location>
    </subcellularLocation>
</comment>
<dbReference type="InterPro" id="IPR053848">
    <property type="entry name" value="IMS_HHH_1"/>
</dbReference>
<feature type="compositionally biased region" description="Basic and acidic residues" evidence="15">
    <location>
        <begin position="924"/>
        <end position="935"/>
    </location>
</feature>
<feature type="compositionally biased region" description="Polar residues" evidence="15">
    <location>
        <begin position="851"/>
        <end position="864"/>
    </location>
</feature>
<comment type="cofactor">
    <cofactor evidence="14">
        <name>Mg(2+)</name>
        <dbReference type="ChEBI" id="CHEBI:18420"/>
    </cofactor>
    <text evidence="14">Binds 2 magnesium ions.</text>
</comment>
<gene>
    <name evidence="18" type="primary">REV1</name>
</gene>
<proteinExistence type="inferred from homology"/>
<dbReference type="PIRSF" id="PIRSF036573">
    <property type="entry name" value="REV1"/>
    <property type="match status" value="1"/>
</dbReference>
<evidence type="ECO:0000256" key="2">
    <source>
        <dbReference type="ARBA" id="ARBA00010945"/>
    </source>
</evidence>
<dbReference type="InterPro" id="IPR043128">
    <property type="entry name" value="Rev_trsase/Diguanyl_cyclase"/>
</dbReference>
<dbReference type="GO" id="GO:0006281">
    <property type="term" value="P:DNA repair"/>
    <property type="evidence" value="ECO:0007669"/>
    <property type="project" value="UniProtKB-KW"/>
</dbReference>
<feature type="region of interest" description="Disordered" evidence="15">
    <location>
        <begin position="360"/>
        <end position="383"/>
    </location>
</feature>
<name>A0AAX7TFF4_ASTCA</name>
<evidence type="ECO:0000256" key="12">
    <source>
        <dbReference type="ARBA" id="ARBA00023242"/>
    </source>
</evidence>
<dbReference type="PROSITE" id="PS50172">
    <property type="entry name" value="BRCT"/>
    <property type="match status" value="1"/>
</dbReference>
<dbReference type="CDD" id="cd17719">
    <property type="entry name" value="BRCT_Rev1"/>
    <property type="match status" value="1"/>
</dbReference>
<feature type="region of interest" description="Disordered" evidence="15">
    <location>
        <begin position="187"/>
        <end position="248"/>
    </location>
</feature>
<feature type="compositionally biased region" description="Polar residues" evidence="15">
    <location>
        <begin position="467"/>
        <end position="479"/>
    </location>
</feature>
<dbReference type="EC" id="2.7.7.-" evidence="13"/>
<dbReference type="GO" id="GO:0005634">
    <property type="term" value="C:nucleus"/>
    <property type="evidence" value="ECO:0007669"/>
    <property type="project" value="UniProtKB-SubCell"/>
</dbReference>
<dbReference type="FunFam" id="3.40.50.10190:FF:000009">
    <property type="entry name" value="DNA repair protein REV1"/>
    <property type="match status" value="1"/>
</dbReference>
<dbReference type="Pfam" id="PF11799">
    <property type="entry name" value="IMS_C"/>
    <property type="match status" value="1"/>
</dbReference>
<feature type="region of interest" description="Disordered" evidence="15">
    <location>
        <begin position="924"/>
        <end position="949"/>
    </location>
</feature>
<evidence type="ECO:0000259" key="16">
    <source>
        <dbReference type="PROSITE" id="PS50172"/>
    </source>
</evidence>
<feature type="domain" description="UmuC" evidence="17">
    <location>
        <begin position="401"/>
        <end position="638"/>
    </location>
</feature>
<dbReference type="GO" id="GO:0070987">
    <property type="term" value="P:error-free translesion synthesis"/>
    <property type="evidence" value="ECO:0007669"/>
    <property type="project" value="TreeGrafter"/>
</dbReference>
<dbReference type="GO" id="GO:0046872">
    <property type="term" value="F:metal ion binding"/>
    <property type="evidence" value="ECO:0007669"/>
    <property type="project" value="UniProtKB-KW"/>
</dbReference>
<dbReference type="Gene3D" id="3.40.50.10190">
    <property type="entry name" value="BRCT domain"/>
    <property type="match status" value="1"/>
</dbReference>
<evidence type="ECO:0000256" key="9">
    <source>
        <dbReference type="ARBA" id="ARBA00022842"/>
    </source>
</evidence>
<reference evidence="18" key="4">
    <citation type="submission" date="2025-09" db="UniProtKB">
        <authorList>
            <consortium name="Ensembl"/>
        </authorList>
    </citation>
    <scope>IDENTIFICATION</scope>
</reference>
<reference evidence="18" key="3">
    <citation type="submission" date="2025-08" db="UniProtKB">
        <authorList>
            <consortium name="Ensembl"/>
        </authorList>
    </citation>
    <scope>IDENTIFICATION</scope>
</reference>
<dbReference type="SUPFAM" id="SSF100879">
    <property type="entry name" value="Lesion bypass DNA polymerase (Y-family), little finger domain"/>
    <property type="match status" value="1"/>
</dbReference>
<keyword evidence="8 13" id="KW-0227">DNA damage</keyword>
<dbReference type="PANTHER" id="PTHR45990">
    <property type="entry name" value="DNA REPAIR PROTEIN REV1"/>
    <property type="match status" value="1"/>
</dbReference>
<dbReference type="SUPFAM" id="SSF52113">
    <property type="entry name" value="BRCT domain"/>
    <property type="match status" value="1"/>
</dbReference>
<dbReference type="Pfam" id="PF16589">
    <property type="entry name" value="BRCT_2"/>
    <property type="match status" value="1"/>
</dbReference>
<dbReference type="Pfam" id="PF00817">
    <property type="entry name" value="IMS"/>
    <property type="match status" value="2"/>
</dbReference>
<dbReference type="Pfam" id="PF14377">
    <property type="entry name" value="UBM"/>
    <property type="match status" value="2"/>
</dbReference>
<dbReference type="CDD" id="cd19318">
    <property type="entry name" value="Rev1_UBM2"/>
    <property type="match status" value="1"/>
</dbReference>
<dbReference type="Gene3D" id="1.20.58.1280">
    <property type="entry name" value="DNA repair protein Rev1, C-terminal domain"/>
    <property type="match status" value="1"/>
</dbReference>
<dbReference type="FunFam" id="3.40.1170.60:FF:000005">
    <property type="entry name" value="DNA repair protein REV1"/>
    <property type="match status" value="1"/>
</dbReference>
<evidence type="ECO:0000256" key="13">
    <source>
        <dbReference type="PIRNR" id="PIRNR036573"/>
    </source>
</evidence>
<dbReference type="FunFam" id="3.30.70.270:FF:000005">
    <property type="entry name" value="DNA repair protein REV1"/>
    <property type="match status" value="1"/>
</dbReference>
<dbReference type="Ensembl" id="ENSACLT00000082374.1">
    <property type="protein sequence ID" value="ENSACLP00000055352.1"/>
    <property type="gene ID" value="ENSACLG00000001351.2"/>
</dbReference>
<dbReference type="SUPFAM" id="SSF56672">
    <property type="entry name" value="DNA/RNA polymerases"/>
    <property type="match status" value="1"/>
</dbReference>
<keyword evidence="19" id="KW-1185">Reference proteome</keyword>
<evidence type="ECO:0000256" key="15">
    <source>
        <dbReference type="SAM" id="MobiDB-lite"/>
    </source>
</evidence>
<reference evidence="18 19" key="1">
    <citation type="submission" date="2018-05" db="EMBL/GenBank/DDBJ databases">
        <authorList>
            <person name="Datahose"/>
        </authorList>
    </citation>
    <scope>NUCLEOTIDE SEQUENCE</scope>
</reference>
<dbReference type="Pfam" id="PF21999">
    <property type="entry name" value="IMS_HHH_1"/>
    <property type="match status" value="1"/>
</dbReference>